<feature type="domain" description="4-oxalocrotonate tautomerase-like" evidence="4">
    <location>
        <begin position="2"/>
        <end position="60"/>
    </location>
</feature>
<dbReference type="NCBIfam" id="TIGR00013">
    <property type="entry name" value="taut"/>
    <property type="match status" value="1"/>
</dbReference>
<organism evidence="5">
    <name type="scientific">freshwater metagenome</name>
    <dbReference type="NCBI Taxonomy" id="449393"/>
    <lineage>
        <taxon>unclassified sequences</taxon>
        <taxon>metagenomes</taxon>
        <taxon>ecological metagenomes</taxon>
    </lineage>
</organism>
<accession>A0A6J7HZA1</accession>
<reference evidence="5" key="1">
    <citation type="submission" date="2020-05" db="EMBL/GenBank/DDBJ databases">
        <authorList>
            <person name="Chiriac C."/>
            <person name="Salcher M."/>
            <person name="Ghai R."/>
            <person name="Kavagutti S V."/>
        </authorList>
    </citation>
    <scope>NUCLEOTIDE SEQUENCE</scope>
</reference>
<name>A0A6J7HZA1_9ZZZZ</name>
<dbReference type="InterPro" id="IPR018191">
    <property type="entry name" value="4-OT"/>
</dbReference>
<dbReference type="CDD" id="cd00491">
    <property type="entry name" value="4Oxalocrotonate_Tautomerase"/>
    <property type="match status" value="1"/>
</dbReference>
<dbReference type="SUPFAM" id="SSF55331">
    <property type="entry name" value="Tautomerase/MIF"/>
    <property type="match status" value="1"/>
</dbReference>
<evidence type="ECO:0000313" key="5">
    <source>
        <dbReference type="EMBL" id="CAB4923792.1"/>
    </source>
</evidence>
<dbReference type="PANTHER" id="PTHR35530:SF1">
    <property type="entry name" value="2-HYDROXYMUCONATE TAUTOMERASE"/>
    <property type="match status" value="1"/>
</dbReference>
<dbReference type="Gene3D" id="3.30.429.10">
    <property type="entry name" value="Macrophage Migration Inhibitory Factor"/>
    <property type="match status" value="1"/>
</dbReference>
<dbReference type="AlphaFoldDB" id="A0A6J7HZA1"/>
<dbReference type="InterPro" id="IPR004370">
    <property type="entry name" value="4-OT-like_dom"/>
</dbReference>
<dbReference type="PANTHER" id="PTHR35530">
    <property type="entry name" value="TAUTOMERASE-RELATED"/>
    <property type="match status" value="1"/>
</dbReference>
<proteinExistence type="inferred from homology"/>
<evidence type="ECO:0000256" key="3">
    <source>
        <dbReference type="SAM" id="MobiDB-lite"/>
    </source>
</evidence>
<dbReference type="Pfam" id="PF01361">
    <property type="entry name" value="Tautomerase"/>
    <property type="match status" value="1"/>
</dbReference>
<feature type="region of interest" description="Disordered" evidence="3">
    <location>
        <begin position="52"/>
        <end position="73"/>
    </location>
</feature>
<dbReference type="EMBL" id="CAFBNB010000045">
    <property type="protein sequence ID" value="CAB4923792.1"/>
    <property type="molecule type" value="Genomic_DNA"/>
</dbReference>
<evidence type="ECO:0000259" key="4">
    <source>
        <dbReference type="Pfam" id="PF01361"/>
    </source>
</evidence>
<keyword evidence="2" id="KW-0413">Isomerase</keyword>
<comment type="similarity">
    <text evidence="1">Belongs to the 4-oxalocrotonate tautomerase family.</text>
</comment>
<dbReference type="InterPro" id="IPR014347">
    <property type="entry name" value="Tautomerase/MIF_sf"/>
</dbReference>
<sequence>MPFVQITMLEGRTVEQKHDLIKRLTDATAGALGGDPARVRVVIYEVSADSWGIGGEPVSAKPQPPLASDPDSG</sequence>
<protein>
    <submittedName>
        <fullName evidence="5">Unannotated protein</fullName>
    </submittedName>
</protein>
<gene>
    <name evidence="5" type="ORF">UFOPK3720_00367</name>
</gene>
<dbReference type="GO" id="GO:0016853">
    <property type="term" value="F:isomerase activity"/>
    <property type="evidence" value="ECO:0007669"/>
    <property type="project" value="UniProtKB-KW"/>
</dbReference>
<evidence type="ECO:0000256" key="2">
    <source>
        <dbReference type="ARBA" id="ARBA00023235"/>
    </source>
</evidence>
<evidence type="ECO:0000256" key="1">
    <source>
        <dbReference type="ARBA" id="ARBA00006723"/>
    </source>
</evidence>